<dbReference type="PRINTS" id="PR00625">
    <property type="entry name" value="JDOMAIN"/>
</dbReference>
<keyword evidence="1" id="KW-0175">Coiled coil</keyword>
<dbReference type="InterPro" id="IPR036869">
    <property type="entry name" value="J_dom_sf"/>
</dbReference>
<dbReference type="CDD" id="cd06257">
    <property type="entry name" value="DnaJ"/>
    <property type="match status" value="1"/>
</dbReference>
<reference evidence="6" key="2">
    <citation type="submission" date="2020-04" db="EMBL/GenBank/DDBJ databases">
        <authorList>
            <consortium name="NCBI Genome Project"/>
        </authorList>
    </citation>
    <scope>NUCLEOTIDE SEQUENCE</scope>
    <source>
        <strain evidence="6">CBS 304.34</strain>
    </source>
</reference>
<proteinExistence type="predicted"/>
<feature type="compositionally biased region" description="Basic residues" evidence="2">
    <location>
        <begin position="574"/>
        <end position="589"/>
    </location>
</feature>
<feature type="region of interest" description="Disordered" evidence="2">
    <location>
        <begin position="464"/>
        <end position="483"/>
    </location>
</feature>
<evidence type="ECO:0000313" key="6">
    <source>
        <dbReference type="RefSeq" id="XP_033583386.1"/>
    </source>
</evidence>
<dbReference type="PROSITE" id="PS50076">
    <property type="entry name" value="DNAJ_2"/>
    <property type="match status" value="1"/>
</dbReference>
<accession>A0A6A6Z5N9</accession>
<feature type="compositionally biased region" description="Basic and acidic residues" evidence="2">
    <location>
        <begin position="1"/>
        <end position="13"/>
    </location>
</feature>
<reference evidence="6" key="3">
    <citation type="submission" date="2025-04" db="UniProtKB">
        <authorList>
            <consortium name="RefSeq"/>
        </authorList>
    </citation>
    <scope>IDENTIFICATION</scope>
    <source>
        <strain evidence="6">CBS 304.34</strain>
    </source>
</reference>
<feature type="compositionally biased region" description="Basic and acidic residues" evidence="2">
    <location>
        <begin position="85"/>
        <end position="104"/>
    </location>
</feature>
<evidence type="ECO:0000256" key="1">
    <source>
        <dbReference type="SAM" id="Coils"/>
    </source>
</evidence>
<evidence type="ECO:0000313" key="4">
    <source>
        <dbReference type="EMBL" id="KAF2816422.1"/>
    </source>
</evidence>
<dbReference type="InterPro" id="IPR001623">
    <property type="entry name" value="DnaJ_domain"/>
</dbReference>
<feature type="compositionally biased region" description="Polar residues" evidence="2">
    <location>
        <begin position="18"/>
        <end position="41"/>
    </location>
</feature>
<dbReference type="SUPFAM" id="SSF46565">
    <property type="entry name" value="Chaperone J-domain"/>
    <property type="match status" value="1"/>
</dbReference>
<dbReference type="EMBL" id="MU003693">
    <property type="protein sequence ID" value="KAF2816422.1"/>
    <property type="molecule type" value="Genomic_DNA"/>
</dbReference>
<dbReference type="SMART" id="SM00271">
    <property type="entry name" value="DnaJ"/>
    <property type="match status" value="1"/>
</dbReference>
<feature type="region of interest" description="Disordered" evidence="2">
    <location>
        <begin position="574"/>
        <end position="606"/>
    </location>
</feature>
<feature type="coiled-coil region" evidence="1">
    <location>
        <begin position="353"/>
        <end position="387"/>
    </location>
</feature>
<feature type="region of interest" description="Disordered" evidence="2">
    <location>
        <begin position="82"/>
        <end position="104"/>
    </location>
</feature>
<feature type="domain" description="J" evidence="3">
    <location>
        <begin position="162"/>
        <end position="226"/>
    </location>
</feature>
<dbReference type="OrthoDB" id="442087at2759"/>
<dbReference type="Proteomes" id="UP000504636">
    <property type="component" value="Unplaced"/>
</dbReference>
<dbReference type="Gene3D" id="1.10.287.110">
    <property type="entry name" value="DnaJ domain"/>
    <property type="match status" value="1"/>
</dbReference>
<evidence type="ECO:0000256" key="2">
    <source>
        <dbReference type="SAM" id="MobiDB-lite"/>
    </source>
</evidence>
<dbReference type="GO" id="GO:0030544">
    <property type="term" value="F:Hsp70 protein binding"/>
    <property type="evidence" value="ECO:0007669"/>
    <property type="project" value="TreeGrafter"/>
</dbReference>
<dbReference type="RefSeq" id="XP_033583386.1">
    <property type="nucleotide sequence ID" value="XM_033727566.1"/>
</dbReference>
<dbReference type="PANTHER" id="PTHR43908:SF3">
    <property type="entry name" value="AT29763P-RELATED"/>
    <property type="match status" value="1"/>
</dbReference>
<dbReference type="PANTHER" id="PTHR43908">
    <property type="entry name" value="AT29763P-RELATED"/>
    <property type="match status" value="1"/>
</dbReference>
<dbReference type="InterPro" id="IPR051100">
    <property type="entry name" value="DnaJ_subfamily_B/C"/>
</dbReference>
<feature type="region of interest" description="Disordered" evidence="2">
    <location>
        <begin position="226"/>
        <end position="253"/>
    </location>
</feature>
<protein>
    <submittedName>
        <fullName evidence="4 6">DnaJ-domain-containing protein</fullName>
    </submittedName>
</protein>
<dbReference type="GO" id="GO:0071218">
    <property type="term" value="P:cellular response to misfolded protein"/>
    <property type="evidence" value="ECO:0007669"/>
    <property type="project" value="TreeGrafter"/>
</dbReference>
<organism evidence="4">
    <name type="scientific">Mytilinidion resinicola</name>
    <dbReference type="NCBI Taxonomy" id="574789"/>
    <lineage>
        <taxon>Eukaryota</taxon>
        <taxon>Fungi</taxon>
        <taxon>Dikarya</taxon>
        <taxon>Ascomycota</taxon>
        <taxon>Pezizomycotina</taxon>
        <taxon>Dothideomycetes</taxon>
        <taxon>Pleosporomycetidae</taxon>
        <taxon>Mytilinidiales</taxon>
        <taxon>Mytilinidiaceae</taxon>
        <taxon>Mytilinidion</taxon>
    </lineage>
</organism>
<evidence type="ECO:0000259" key="3">
    <source>
        <dbReference type="PROSITE" id="PS50076"/>
    </source>
</evidence>
<dbReference type="InterPro" id="IPR018253">
    <property type="entry name" value="DnaJ_domain_CS"/>
</dbReference>
<evidence type="ECO:0000313" key="5">
    <source>
        <dbReference type="Proteomes" id="UP000504636"/>
    </source>
</evidence>
<dbReference type="GO" id="GO:0005789">
    <property type="term" value="C:endoplasmic reticulum membrane"/>
    <property type="evidence" value="ECO:0007669"/>
    <property type="project" value="TreeGrafter"/>
</dbReference>
<sequence>MPPLKKEKAEKKAAKQQHPATSQQTTTAIQHGPAPSQQNTTAPPDPRRRIRGRDTAAADAPDNSFLDLDNLDWITEGFWGLPPDYRGETTETDSNARRRQERPIRPVRDAFNWHHGPGKSEHPNNEDYVRDAAMHVLREKNKKDLTAKAWYEKQMAELSHKDYYTILEVEQTAPPHLIVSSYRRLALKLHPDRNARHDATEAFQLLGLAYETLKDESKRRDYDLIYPSITRRRPPPQNTQTPRPPPGATPQPETLNEAAQIVALQKSKQERGARWRAKKYAFDSTIFDLQRGVRLLEQEIRNLDSILAAEAAAEARKNSWGSWLLSPIYKKAEDSEEEKARKDRGRQERRIEKDLKERRLDLKKADLKKEENLLKKAKEEVDAADLCDDGKIRVIQARIWARTQVAALQPRINNSYARKLLSEHQLETQERQERERVERERLAEIRKQQQEQWEKKLREEAEAMRKQQAERRAAEQKRQEEWRAAEQKRQEEIRKLAKIYDEETRRHREQYTHLNPPKGSTRQAYTSTCDHDGWWPKVQGRTACPECYELWTYLLQCPGCEMMACPRCQAAIRPRKPRNSTRTNRRAPPRVRTPSPDVNYGYDYDW</sequence>
<dbReference type="GeneID" id="54468459"/>
<name>A0A6A6Z5N9_9PEZI</name>
<gene>
    <name evidence="4 6" type="ORF">BDZ99DRAFT_566253</name>
</gene>
<keyword evidence="5" id="KW-1185">Reference proteome</keyword>
<dbReference type="PROSITE" id="PS00636">
    <property type="entry name" value="DNAJ_1"/>
    <property type="match status" value="1"/>
</dbReference>
<reference evidence="4 6" key="1">
    <citation type="journal article" date="2020" name="Stud. Mycol.">
        <title>101 Dothideomycetes genomes: a test case for predicting lifestyles and emergence of pathogens.</title>
        <authorList>
            <person name="Haridas S."/>
            <person name="Albert R."/>
            <person name="Binder M."/>
            <person name="Bloem J."/>
            <person name="Labutti K."/>
            <person name="Salamov A."/>
            <person name="Andreopoulos B."/>
            <person name="Baker S."/>
            <person name="Barry K."/>
            <person name="Bills G."/>
            <person name="Bluhm B."/>
            <person name="Cannon C."/>
            <person name="Castanera R."/>
            <person name="Culley D."/>
            <person name="Daum C."/>
            <person name="Ezra D."/>
            <person name="Gonzalez J."/>
            <person name="Henrissat B."/>
            <person name="Kuo A."/>
            <person name="Liang C."/>
            <person name="Lipzen A."/>
            <person name="Lutzoni F."/>
            <person name="Magnuson J."/>
            <person name="Mondo S."/>
            <person name="Nolan M."/>
            <person name="Ohm R."/>
            <person name="Pangilinan J."/>
            <person name="Park H.-J."/>
            <person name="Ramirez L."/>
            <person name="Alfaro M."/>
            <person name="Sun H."/>
            <person name="Tritt A."/>
            <person name="Yoshinaga Y."/>
            <person name="Zwiers L.-H."/>
            <person name="Turgeon B."/>
            <person name="Goodwin S."/>
            <person name="Spatafora J."/>
            <person name="Crous P."/>
            <person name="Grigoriev I."/>
        </authorList>
    </citation>
    <scope>NUCLEOTIDE SEQUENCE</scope>
    <source>
        <strain evidence="4 6">CBS 304.34</strain>
    </source>
</reference>
<feature type="region of interest" description="Disordered" evidence="2">
    <location>
        <begin position="1"/>
        <end position="66"/>
    </location>
</feature>
<dbReference type="AlphaFoldDB" id="A0A6A6Z5N9"/>
<dbReference type="Pfam" id="PF00226">
    <property type="entry name" value="DnaJ"/>
    <property type="match status" value="1"/>
</dbReference>